<keyword evidence="9" id="KW-1185">Reference proteome</keyword>
<protein>
    <submittedName>
        <fullName evidence="8">Taurine dioxygenase</fullName>
    </submittedName>
</protein>
<dbReference type="InterPro" id="IPR051323">
    <property type="entry name" value="AtsK-like"/>
</dbReference>
<reference evidence="8 9" key="1">
    <citation type="submission" date="2017-03" db="EMBL/GenBank/DDBJ databases">
        <title>Draft genome sequence of Streptomyces scabrisporus NF3, endophyte isolated from Amphipterygium adstringens.</title>
        <authorList>
            <person name="Vazquez M."/>
            <person name="Ceapa C.D."/>
            <person name="Rodriguez Luna D."/>
            <person name="Sanchez Esquivel S."/>
        </authorList>
    </citation>
    <scope>NUCLEOTIDE SEQUENCE [LARGE SCALE GENOMIC DNA]</scope>
    <source>
        <strain evidence="8 9">NF3</strain>
    </source>
</reference>
<gene>
    <name evidence="8" type="ORF">B4N89_45405</name>
</gene>
<evidence type="ECO:0000256" key="2">
    <source>
        <dbReference type="ARBA" id="ARBA00005896"/>
    </source>
</evidence>
<name>A0A1T3NIR6_9ACTN</name>
<dbReference type="EMBL" id="MWQN01000005">
    <property type="protein sequence ID" value="OPC76726.1"/>
    <property type="molecule type" value="Genomic_DNA"/>
</dbReference>
<evidence type="ECO:0000256" key="6">
    <source>
        <dbReference type="ARBA" id="ARBA00023004"/>
    </source>
</evidence>
<evidence type="ECO:0000256" key="5">
    <source>
        <dbReference type="ARBA" id="ARBA00023002"/>
    </source>
</evidence>
<evidence type="ECO:0000313" key="8">
    <source>
        <dbReference type="EMBL" id="OPC76726.1"/>
    </source>
</evidence>
<evidence type="ECO:0000256" key="1">
    <source>
        <dbReference type="ARBA" id="ARBA00001954"/>
    </source>
</evidence>
<accession>A0A1T3NIR6</accession>
<dbReference type="InterPro" id="IPR042098">
    <property type="entry name" value="TauD-like_sf"/>
</dbReference>
<evidence type="ECO:0000256" key="4">
    <source>
        <dbReference type="ARBA" id="ARBA00022964"/>
    </source>
</evidence>
<comment type="similarity">
    <text evidence="2">Belongs to the TfdA dioxygenase family.</text>
</comment>
<dbReference type="STRING" id="159449.B4N89_45405"/>
<dbReference type="GO" id="GO:0005737">
    <property type="term" value="C:cytoplasm"/>
    <property type="evidence" value="ECO:0007669"/>
    <property type="project" value="TreeGrafter"/>
</dbReference>
<dbReference type="InterPro" id="IPR003819">
    <property type="entry name" value="TauD/TfdA-like"/>
</dbReference>
<dbReference type="GO" id="GO:0016706">
    <property type="term" value="F:2-oxoglutarate-dependent dioxygenase activity"/>
    <property type="evidence" value="ECO:0007669"/>
    <property type="project" value="TreeGrafter"/>
</dbReference>
<dbReference type="Pfam" id="PF02668">
    <property type="entry name" value="TauD"/>
    <property type="match status" value="1"/>
</dbReference>
<dbReference type="Gene3D" id="3.60.130.10">
    <property type="entry name" value="Clavaminate synthase-like"/>
    <property type="match status" value="1"/>
</dbReference>
<dbReference type="OrthoDB" id="581608at2"/>
<evidence type="ECO:0000259" key="7">
    <source>
        <dbReference type="Pfam" id="PF02668"/>
    </source>
</evidence>
<evidence type="ECO:0000313" key="9">
    <source>
        <dbReference type="Proteomes" id="UP000190037"/>
    </source>
</evidence>
<evidence type="ECO:0000256" key="3">
    <source>
        <dbReference type="ARBA" id="ARBA00022723"/>
    </source>
</evidence>
<proteinExistence type="inferred from homology"/>
<dbReference type="PANTHER" id="PTHR30468">
    <property type="entry name" value="ALPHA-KETOGLUTARATE-DEPENDENT SULFONATE DIOXYGENASE"/>
    <property type="match status" value="1"/>
</dbReference>
<keyword evidence="3" id="KW-0479">Metal-binding</keyword>
<organism evidence="8 9">
    <name type="scientific">Embleya scabrispora</name>
    <dbReference type="NCBI Taxonomy" id="159449"/>
    <lineage>
        <taxon>Bacteria</taxon>
        <taxon>Bacillati</taxon>
        <taxon>Actinomycetota</taxon>
        <taxon>Actinomycetes</taxon>
        <taxon>Kitasatosporales</taxon>
        <taxon>Streptomycetaceae</taxon>
        <taxon>Embleya</taxon>
    </lineage>
</organism>
<dbReference type="RefSeq" id="WP_078982572.1">
    <property type="nucleotide sequence ID" value="NZ_MWQN01000005.1"/>
</dbReference>
<comment type="caution">
    <text evidence="8">The sequence shown here is derived from an EMBL/GenBank/DDBJ whole genome shotgun (WGS) entry which is preliminary data.</text>
</comment>
<dbReference type="AlphaFoldDB" id="A0A1T3NIR6"/>
<dbReference type="SUPFAM" id="SSF51197">
    <property type="entry name" value="Clavaminate synthase-like"/>
    <property type="match status" value="1"/>
</dbReference>
<dbReference type="Proteomes" id="UP000190037">
    <property type="component" value="Unassembled WGS sequence"/>
</dbReference>
<dbReference type="GO" id="GO:0046872">
    <property type="term" value="F:metal ion binding"/>
    <property type="evidence" value="ECO:0007669"/>
    <property type="project" value="UniProtKB-KW"/>
</dbReference>
<feature type="domain" description="TauD/TfdA-like" evidence="7">
    <location>
        <begin position="14"/>
        <end position="297"/>
    </location>
</feature>
<comment type="cofactor">
    <cofactor evidence="1">
        <name>Fe(2+)</name>
        <dbReference type="ChEBI" id="CHEBI:29033"/>
    </cofactor>
</comment>
<keyword evidence="4 8" id="KW-0223">Dioxygenase</keyword>
<keyword evidence="5" id="KW-0560">Oxidoreductase</keyword>
<dbReference type="PANTHER" id="PTHR30468:SF5">
    <property type="entry name" value="ALPHA-KETOGLUTARATE-DEPENDENT SULFATE ESTER DIOXYGENASE"/>
    <property type="match status" value="1"/>
</dbReference>
<keyword evidence="6" id="KW-0408">Iron</keyword>
<sequence>MTLDTAVEPDRITVRPVGGHIGADVTDVDLNDDLDDRTIAALWAAVLEHKVVFLRGQDIDHARHVAFARRFGDLTRRQPPHQGIAPDGYPEILTVDPKVEDERYGTDFEERYRRRWTNYHAGWHTDLTPAVNPPKAGILRATAATSHGGDTQWTNLAAAYAGLSPALRALADRLRTEHAFFAGCLMLQHDELDRQVLAKNNDHPLVAVHPAVRVHPETGERILFVNPASTMRIVGLTPSESDHLLALFFEEITRSEYTVRLRWEPGTVAFWDNRATAHLSGGDFAITGERRTLHRVTLLGDRPVGPDGYESQLVAGEPFTALPVSTRGATR</sequence>